<comment type="caution">
    <text evidence="1">The sequence shown here is derived from an EMBL/GenBank/DDBJ whole genome shotgun (WGS) entry which is preliminary data.</text>
</comment>
<reference evidence="1" key="2">
    <citation type="submission" date="2022-01" db="EMBL/GenBank/DDBJ databases">
        <authorList>
            <person name="Yamashiro T."/>
            <person name="Shiraishi A."/>
            <person name="Satake H."/>
            <person name="Nakayama K."/>
        </authorList>
    </citation>
    <scope>NUCLEOTIDE SEQUENCE</scope>
</reference>
<protein>
    <submittedName>
        <fullName evidence="1">Uncharacterized protein</fullName>
    </submittedName>
</protein>
<keyword evidence="2" id="KW-1185">Reference proteome</keyword>
<evidence type="ECO:0000313" key="1">
    <source>
        <dbReference type="EMBL" id="GJT36900.1"/>
    </source>
</evidence>
<dbReference type="Proteomes" id="UP001151760">
    <property type="component" value="Unassembled WGS sequence"/>
</dbReference>
<dbReference type="EMBL" id="BQNB010015179">
    <property type="protein sequence ID" value="GJT36900.1"/>
    <property type="molecule type" value="Genomic_DNA"/>
</dbReference>
<reference evidence="1" key="1">
    <citation type="journal article" date="2022" name="Int. J. Mol. Sci.">
        <title>Draft Genome of Tanacetum Coccineum: Genomic Comparison of Closely Related Tanacetum-Family Plants.</title>
        <authorList>
            <person name="Yamashiro T."/>
            <person name="Shiraishi A."/>
            <person name="Nakayama K."/>
            <person name="Satake H."/>
        </authorList>
    </citation>
    <scope>NUCLEOTIDE SEQUENCE</scope>
</reference>
<evidence type="ECO:0000313" key="2">
    <source>
        <dbReference type="Proteomes" id="UP001151760"/>
    </source>
</evidence>
<proteinExistence type="predicted"/>
<accession>A0ABQ5DCA5</accession>
<gene>
    <name evidence="1" type="ORF">Tco_0936765</name>
</gene>
<sequence length="192" mass="21946">MISSFFSTILHLDFEMPIECSSSRHQLIVIALTENEHGVNNRVEVSAAPSHEVDEQNLHNMDVDISSRSNDKMSSLLAKAEKHLNQKNRTKITSQTATEHEHRNEENLSDIFKLVKFSISQLSANDKAGFGHNGAKESKGRIMKPDQRVTSLRELQMMQKQDNQDYKLQLESEEVFVYIPSLVNQEAYIEET</sequence>
<name>A0ABQ5DCA5_9ASTR</name>
<organism evidence="1 2">
    <name type="scientific">Tanacetum coccineum</name>
    <dbReference type="NCBI Taxonomy" id="301880"/>
    <lineage>
        <taxon>Eukaryota</taxon>
        <taxon>Viridiplantae</taxon>
        <taxon>Streptophyta</taxon>
        <taxon>Embryophyta</taxon>
        <taxon>Tracheophyta</taxon>
        <taxon>Spermatophyta</taxon>
        <taxon>Magnoliopsida</taxon>
        <taxon>eudicotyledons</taxon>
        <taxon>Gunneridae</taxon>
        <taxon>Pentapetalae</taxon>
        <taxon>asterids</taxon>
        <taxon>campanulids</taxon>
        <taxon>Asterales</taxon>
        <taxon>Asteraceae</taxon>
        <taxon>Asteroideae</taxon>
        <taxon>Anthemideae</taxon>
        <taxon>Anthemidinae</taxon>
        <taxon>Tanacetum</taxon>
    </lineage>
</organism>